<gene>
    <name evidence="1" type="ORF">A2639_02615</name>
</gene>
<dbReference type="Gene3D" id="3.90.550.10">
    <property type="entry name" value="Spore Coat Polysaccharide Biosynthesis Protein SpsA, Chain A"/>
    <property type="match status" value="1"/>
</dbReference>
<dbReference type="Pfam" id="PF02348">
    <property type="entry name" value="CTP_transf_3"/>
    <property type="match status" value="1"/>
</dbReference>
<evidence type="ECO:0000313" key="1">
    <source>
        <dbReference type="EMBL" id="OGZ62610.1"/>
    </source>
</evidence>
<comment type="caution">
    <text evidence="1">The sequence shown here is derived from an EMBL/GenBank/DDBJ whole genome shotgun (WGS) entry which is preliminary data.</text>
</comment>
<organism evidence="1 2">
    <name type="scientific">Candidatus Staskawiczbacteria bacterium RIFCSPHIGHO2_01_FULL_34_27</name>
    <dbReference type="NCBI Taxonomy" id="1802199"/>
    <lineage>
        <taxon>Bacteria</taxon>
        <taxon>Candidatus Staskawicziibacteriota</taxon>
    </lineage>
</organism>
<name>A0A1G2HJY4_9BACT</name>
<sequence length="252" mass="29541">MVDAIIQARINSTRLPGKVLKVIAGKPLLFYVIERLKKAKNIKNIILAIPDTKKNDILEKFAKKNDIKYFRGSEDDVLSRFYFATKQFNSKNILRVCADRPLLDPILIDFVIDKYFECNADYISTRIKHTFPEGLTIEVFKSSVLKEAFKKAKEPSQREHVTPYIYANAQKFSIASVENEEDLSSMRWTIDEKRDVDFLKVLLKNKSIFSFKEITEFLKKTPKITKINSKIKQVILKEQEKKDFNYRFVFKH</sequence>
<proteinExistence type="predicted"/>
<protein>
    <recommendedName>
        <fullName evidence="3">Acylneuraminate cytidylyltransferase</fullName>
    </recommendedName>
</protein>
<dbReference type="CDD" id="cd02518">
    <property type="entry name" value="GT2_SpsF"/>
    <property type="match status" value="1"/>
</dbReference>
<dbReference type="InterPro" id="IPR029044">
    <property type="entry name" value="Nucleotide-diphossugar_trans"/>
</dbReference>
<reference evidence="1 2" key="1">
    <citation type="journal article" date="2016" name="Nat. Commun.">
        <title>Thousands of microbial genomes shed light on interconnected biogeochemical processes in an aquifer system.</title>
        <authorList>
            <person name="Anantharaman K."/>
            <person name="Brown C.T."/>
            <person name="Hug L.A."/>
            <person name="Sharon I."/>
            <person name="Castelle C.J."/>
            <person name="Probst A.J."/>
            <person name="Thomas B.C."/>
            <person name="Singh A."/>
            <person name="Wilkins M.J."/>
            <person name="Karaoz U."/>
            <person name="Brodie E.L."/>
            <person name="Williams K.H."/>
            <person name="Hubbard S.S."/>
            <person name="Banfield J.F."/>
        </authorList>
    </citation>
    <scope>NUCLEOTIDE SEQUENCE [LARGE SCALE GENOMIC DNA]</scope>
</reference>
<dbReference type="Proteomes" id="UP000178991">
    <property type="component" value="Unassembled WGS sequence"/>
</dbReference>
<dbReference type="PANTHER" id="PTHR42866">
    <property type="entry name" value="3-DEOXY-MANNO-OCTULOSONATE CYTIDYLYLTRANSFERASE"/>
    <property type="match status" value="1"/>
</dbReference>
<dbReference type="EMBL" id="MHOL01000017">
    <property type="protein sequence ID" value="OGZ62610.1"/>
    <property type="molecule type" value="Genomic_DNA"/>
</dbReference>
<dbReference type="InterPro" id="IPR003329">
    <property type="entry name" value="Cytidylyl_trans"/>
</dbReference>
<dbReference type="PANTHER" id="PTHR42866:SF1">
    <property type="entry name" value="SPORE COAT POLYSACCHARIDE BIOSYNTHESIS PROTEIN SPSF"/>
    <property type="match status" value="1"/>
</dbReference>
<evidence type="ECO:0008006" key="3">
    <source>
        <dbReference type="Google" id="ProtNLM"/>
    </source>
</evidence>
<dbReference type="GO" id="GO:0005829">
    <property type="term" value="C:cytosol"/>
    <property type="evidence" value="ECO:0007669"/>
    <property type="project" value="TreeGrafter"/>
</dbReference>
<evidence type="ECO:0000313" key="2">
    <source>
        <dbReference type="Proteomes" id="UP000178991"/>
    </source>
</evidence>
<accession>A0A1G2HJY4</accession>
<dbReference type="AlphaFoldDB" id="A0A1G2HJY4"/>
<dbReference type="SUPFAM" id="SSF53448">
    <property type="entry name" value="Nucleotide-diphospho-sugar transferases"/>
    <property type="match status" value="1"/>
</dbReference>